<evidence type="ECO:0000259" key="1">
    <source>
        <dbReference type="Pfam" id="PF17111"/>
    </source>
</evidence>
<gene>
    <name evidence="2" type="ORF">N7468_007462</name>
</gene>
<dbReference type="Proteomes" id="UP001150941">
    <property type="component" value="Unassembled WGS sequence"/>
</dbReference>
<dbReference type="OrthoDB" id="432483at2759"/>
<organism evidence="2 3">
    <name type="scientific">Penicillium chermesinum</name>
    <dbReference type="NCBI Taxonomy" id="63820"/>
    <lineage>
        <taxon>Eukaryota</taxon>
        <taxon>Fungi</taxon>
        <taxon>Dikarya</taxon>
        <taxon>Ascomycota</taxon>
        <taxon>Pezizomycotina</taxon>
        <taxon>Eurotiomycetes</taxon>
        <taxon>Eurotiomycetidae</taxon>
        <taxon>Eurotiales</taxon>
        <taxon>Aspergillaceae</taxon>
        <taxon>Penicillium</taxon>
    </lineage>
</organism>
<proteinExistence type="predicted"/>
<dbReference type="RefSeq" id="XP_058329648.1">
    <property type="nucleotide sequence ID" value="XM_058476758.1"/>
</dbReference>
<name>A0A9W9NUE7_9EURO</name>
<evidence type="ECO:0000313" key="3">
    <source>
        <dbReference type="Proteomes" id="UP001150941"/>
    </source>
</evidence>
<comment type="caution">
    <text evidence="2">The sequence shown here is derived from an EMBL/GenBank/DDBJ whole genome shotgun (WGS) entry which is preliminary data.</text>
</comment>
<dbReference type="AlphaFoldDB" id="A0A9W9NUE7"/>
<dbReference type="InterPro" id="IPR031348">
    <property type="entry name" value="PigL_N"/>
</dbReference>
<feature type="domain" description="Azaphilone pigments biosynthesis cluster protein L N-terminal" evidence="1">
    <location>
        <begin position="2"/>
        <end position="136"/>
    </location>
</feature>
<keyword evidence="3" id="KW-1185">Reference proteome</keyword>
<dbReference type="Pfam" id="PF17111">
    <property type="entry name" value="PigL_N"/>
    <property type="match status" value="1"/>
</dbReference>
<reference evidence="2" key="1">
    <citation type="submission" date="2022-11" db="EMBL/GenBank/DDBJ databases">
        <authorList>
            <person name="Petersen C."/>
        </authorList>
    </citation>
    <scope>NUCLEOTIDE SEQUENCE</scope>
    <source>
        <strain evidence="2">IBT 19713</strain>
    </source>
</reference>
<accession>A0A9W9NUE7</accession>
<sequence length="273" mass="30311">MTDPLSVAAGVTGFVTFALHGIRVLLEDLDKIKEAPNNVLELKDELKSVERVVASLESIDDEDWNNMDTNIAVDAKTLIESCTKTCEAFRIKVQHWTRHSLGDKLSVLDRPFIGFFKSSEIDSMQRKLQAYKGSIGSSLPYETDQRCTRHGSLKQSHGQEAVKAINAQREQVLLAQRQAEAQDVDLSARLREVTIADDADPEAEIVRTQLKQEMKALDASKDIINAILSTLKDNIALAEKYDNSVHVQFGGNNYGLMMGVNYGPMSNLNFGGR</sequence>
<protein>
    <recommendedName>
        <fullName evidence="1">Azaphilone pigments biosynthesis cluster protein L N-terminal domain-containing protein</fullName>
    </recommendedName>
</protein>
<reference evidence="2" key="2">
    <citation type="journal article" date="2023" name="IMA Fungus">
        <title>Comparative genomic study of the Penicillium genus elucidates a diverse pangenome and 15 lateral gene transfer events.</title>
        <authorList>
            <person name="Petersen C."/>
            <person name="Sorensen T."/>
            <person name="Nielsen M.R."/>
            <person name="Sondergaard T.E."/>
            <person name="Sorensen J.L."/>
            <person name="Fitzpatrick D.A."/>
            <person name="Frisvad J.C."/>
            <person name="Nielsen K.L."/>
        </authorList>
    </citation>
    <scope>NUCLEOTIDE SEQUENCE</scope>
    <source>
        <strain evidence="2">IBT 19713</strain>
    </source>
</reference>
<dbReference type="EMBL" id="JAPQKS010000005">
    <property type="protein sequence ID" value="KAJ5226237.1"/>
    <property type="molecule type" value="Genomic_DNA"/>
</dbReference>
<dbReference type="GeneID" id="83204061"/>
<evidence type="ECO:0000313" key="2">
    <source>
        <dbReference type="EMBL" id="KAJ5226237.1"/>
    </source>
</evidence>